<feature type="region of interest" description="Disordered" evidence="1">
    <location>
        <begin position="153"/>
        <end position="172"/>
    </location>
</feature>
<protein>
    <submittedName>
        <fullName evidence="3">Uncharacterized protein</fullName>
    </submittedName>
</protein>
<feature type="chain" id="PRO_5043832109" evidence="2">
    <location>
        <begin position="25"/>
        <end position="213"/>
    </location>
</feature>
<evidence type="ECO:0000256" key="2">
    <source>
        <dbReference type="SAM" id="SignalP"/>
    </source>
</evidence>
<gene>
    <name evidence="3" type="ORF">JTE90_022355</name>
</gene>
<evidence type="ECO:0000256" key="1">
    <source>
        <dbReference type="SAM" id="MobiDB-lite"/>
    </source>
</evidence>
<sequence>MLIFKIAVFVLSAILVCFSCFIQARPQVDSTVVDREIGQEPLFNNNEGSGEKFVFGEEGNSFATGQPDIDLLIEEEKIDGNFTNPMIQEEKADVKEEIFEDETNEDEEGLNEITAEIFEDEAKKGGNSIEKILIAEIEEDKGGEVKAYVDEDLEKEGSDVQQQEVKDGGKKYRKGKKKFGEGYLRHAVDLIGELRKDLRDMIPIKKFPLLPFR</sequence>
<feature type="signal peptide" evidence="2">
    <location>
        <begin position="1"/>
        <end position="24"/>
    </location>
</feature>
<evidence type="ECO:0000313" key="3">
    <source>
        <dbReference type="EMBL" id="KAG8200754.1"/>
    </source>
</evidence>
<proteinExistence type="predicted"/>
<keyword evidence="2" id="KW-0732">Signal</keyword>
<reference evidence="3 4" key="1">
    <citation type="journal article" date="2022" name="Nat. Ecol. Evol.">
        <title>A masculinizing supergene underlies an exaggerated male reproductive morph in a spider.</title>
        <authorList>
            <person name="Hendrickx F."/>
            <person name="De Corte Z."/>
            <person name="Sonet G."/>
            <person name="Van Belleghem S.M."/>
            <person name="Kostlbacher S."/>
            <person name="Vangestel C."/>
        </authorList>
    </citation>
    <scope>NUCLEOTIDE SEQUENCE [LARGE SCALE GENOMIC DNA]</scope>
    <source>
        <strain evidence="3">W744_W776</strain>
    </source>
</reference>
<name>A0AAV6VYG6_9ARAC</name>
<comment type="caution">
    <text evidence="3">The sequence shown here is derived from an EMBL/GenBank/DDBJ whole genome shotgun (WGS) entry which is preliminary data.</text>
</comment>
<dbReference type="EMBL" id="JAFNEN010000014">
    <property type="protein sequence ID" value="KAG8200754.1"/>
    <property type="molecule type" value="Genomic_DNA"/>
</dbReference>
<evidence type="ECO:0000313" key="4">
    <source>
        <dbReference type="Proteomes" id="UP000827092"/>
    </source>
</evidence>
<dbReference type="Proteomes" id="UP000827092">
    <property type="component" value="Unassembled WGS sequence"/>
</dbReference>
<organism evidence="3 4">
    <name type="scientific">Oedothorax gibbosus</name>
    <dbReference type="NCBI Taxonomy" id="931172"/>
    <lineage>
        <taxon>Eukaryota</taxon>
        <taxon>Metazoa</taxon>
        <taxon>Ecdysozoa</taxon>
        <taxon>Arthropoda</taxon>
        <taxon>Chelicerata</taxon>
        <taxon>Arachnida</taxon>
        <taxon>Araneae</taxon>
        <taxon>Araneomorphae</taxon>
        <taxon>Entelegynae</taxon>
        <taxon>Araneoidea</taxon>
        <taxon>Linyphiidae</taxon>
        <taxon>Erigoninae</taxon>
        <taxon>Oedothorax</taxon>
    </lineage>
</organism>
<dbReference type="AlphaFoldDB" id="A0AAV6VYG6"/>
<accession>A0AAV6VYG6</accession>
<keyword evidence="4" id="KW-1185">Reference proteome</keyword>